<dbReference type="SMART" id="SM00567">
    <property type="entry name" value="EZ_HEAT"/>
    <property type="match status" value="5"/>
</dbReference>
<dbReference type="InterPro" id="IPR004155">
    <property type="entry name" value="PBS_lyase_HEAT"/>
</dbReference>
<dbReference type="AlphaFoldDB" id="A0AAV3X4V9"/>
<protein>
    <submittedName>
        <fullName evidence="4">Phycocyanin alpha phycocyanobilin lyase related protein NblB</fullName>
    </submittedName>
</protein>
<dbReference type="PANTHER" id="PTHR12697">
    <property type="entry name" value="PBS LYASE HEAT-LIKE PROTEIN"/>
    <property type="match status" value="1"/>
</dbReference>
<comment type="function">
    <text evidence="3">Catalyzes the hydroxylation of the N(6)-(4-aminobutyl)-L-lysine intermediate produced by deoxyhypusine synthase/DHPS on a critical lysine of the eukaryotic translation initiation factor 5A/eIF-5A. This is the second step of the post-translational modification of that lysine into an unusual amino acid residue named hypusine. Hypusination is unique to mature eIF-5A factor and is essential for its function.</text>
</comment>
<dbReference type="InterPro" id="IPR021133">
    <property type="entry name" value="HEAT_type_2"/>
</dbReference>
<dbReference type="InterPro" id="IPR016024">
    <property type="entry name" value="ARM-type_fold"/>
</dbReference>
<keyword evidence="2" id="KW-0605">Phycobilisome</keyword>
<comment type="caution">
    <text evidence="4">The sequence shown here is derived from an EMBL/GenBank/DDBJ whole genome shotgun (WGS) entry which is preliminary data.</text>
</comment>
<dbReference type="InterPro" id="IPR011989">
    <property type="entry name" value="ARM-like"/>
</dbReference>
<gene>
    <name evidence="4" type="primary">nblB</name>
    <name evidence="4" type="ORF">MiSe_18970</name>
</gene>
<dbReference type="Pfam" id="PF13646">
    <property type="entry name" value="HEAT_2"/>
    <property type="match status" value="1"/>
</dbReference>
<dbReference type="PANTHER" id="PTHR12697:SF39">
    <property type="entry name" value="SLR1687 PROTEIN"/>
    <property type="match status" value="1"/>
</dbReference>
<name>A0AAV3X4V9_9CYAN</name>
<accession>A0AAV3X4V9</accession>
<evidence type="ECO:0000313" key="4">
    <source>
        <dbReference type="EMBL" id="GET37144.1"/>
    </source>
</evidence>
<keyword evidence="4" id="KW-0456">Lyase</keyword>
<proteinExistence type="predicted"/>
<evidence type="ECO:0000256" key="1">
    <source>
        <dbReference type="ARBA" id="ARBA00022549"/>
    </source>
</evidence>
<dbReference type="Proteomes" id="UP001050975">
    <property type="component" value="Unassembled WGS sequence"/>
</dbReference>
<dbReference type="GO" id="GO:0030089">
    <property type="term" value="C:phycobilisome"/>
    <property type="evidence" value="ECO:0007669"/>
    <property type="project" value="UniProtKB-KW"/>
</dbReference>
<keyword evidence="5" id="KW-1185">Reference proteome</keyword>
<dbReference type="Gene3D" id="1.25.10.10">
    <property type="entry name" value="Leucine-rich Repeat Variant"/>
    <property type="match status" value="1"/>
</dbReference>
<reference evidence="4" key="1">
    <citation type="submission" date="2019-10" db="EMBL/GenBank/DDBJ databases">
        <title>Draft genome sequece of Microseira wollei NIES-4236.</title>
        <authorList>
            <person name="Yamaguchi H."/>
            <person name="Suzuki S."/>
            <person name="Kawachi M."/>
        </authorList>
    </citation>
    <scope>NUCLEOTIDE SEQUENCE</scope>
    <source>
        <strain evidence="4">NIES-4236</strain>
    </source>
</reference>
<dbReference type="GO" id="GO:0016829">
    <property type="term" value="F:lyase activity"/>
    <property type="evidence" value="ECO:0007669"/>
    <property type="project" value="UniProtKB-KW"/>
</dbReference>
<dbReference type="SUPFAM" id="SSF48371">
    <property type="entry name" value="ARM repeat"/>
    <property type="match status" value="1"/>
</dbReference>
<dbReference type="PROSITE" id="PS50077">
    <property type="entry name" value="HEAT_REPEAT"/>
    <property type="match status" value="1"/>
</dbReference>
<organism evidence="4 5">
    <name type="scientific">Microseira wollei NIES-4236</name>
    <dbReference type="NCBI Taxonomy" id="2530354"/>
    <lineage>
        <taxon>Bacteria</taxon>
        <taxon>Bacillati</taxon>
        <taxon>Cyanobacteriota</taxon>
        <taxon>Cyanophyceae</taxon>
        <taxon>Oscillatoriophycideae</taxon>
        <taxon>Aerosakkonematales</taxon>
        <taxon>Aerosakkonemataceae</taxon>
        <taxon>Microseira</taxon>
    </lineage>
</organism>
<dbReference type="RefSeq" id="WP_226578134.1">
    <property type="nucleotide sequence ID" value="NZ_BLAY01000023.1"/>
</dbReference>
<sequence>MTITPESVRELLSSTNLGDRIRGVNHLRQLERAIAFELVQTAIKDSNPRIRYAAVSQLDSLGEQDLPTAYTILRDRLLNDPETDVQAAAADCLGALKLTDAFEDLRRIYQNTSEWLLQLSIIAALGVFGDPRCFDLLQEALNSSTDIVKTAAIGSLGELGDLRAIPLLVPYATDPDWQIRHRVAQALGHLGGEEARNTLETLATDEVELVAKEAQTYLQSKP</sequence>
<keyword evidence="1" id="KW-0042">Antenna complex</keyword>
<dbReference type="NCBIfam" id="NF045915">
    <property type="entry name" value="PhycobilmeDegNblB"/>
    <property type="match status" value="1"/>
</dbReference>
<evidence type="ECO:0000313" key="5">
    <source>
        <dbReference type="Proteomes" id="UP001050975"/>
    </source>
</evidence>
<evidence type="ECO:0000256" key="2">
    <source>
        <dbReference type="ARBA" id="ARBA00022738"/>
    </source>
</evidence>
<evidence type="ECO:0000256" key="3">
    <source>
        <dbReference type="ARBA" id="ARBA00045876"/>
    </source>
</evidence>
<dbReference type="GO" id="GO:0016491">
    <property type="term" value="F:oxidoreductase activity"/>
    <property type="evidence" value="ECO:0007669"/>
    <property type="project" value="TreeGrafter"/>
</dbReference>
<dbReference type="EMBL" id="BLAY01000023">
    <property type="protein sequence ID" value="GET37144.1"/>
    <property type="molecule type" value="Genomic_DNA"/>
</dbReference>